<dbReference type="OrthoDB" id="9913361at2"/>
<keyword evidence="2" id="KW-1185">Reference proteome</keyword>
<protein>
    <submittedName>
        <fullName evidence="1">Uncharacterized protein</fullName>
    </submittedName>
</protein>
<dbReference type="AlphaFoldDB" id="A0A518XE69"/>
<gene>
    <name evidence="1" type="ORF">D8B20_11515</name>
</gene>
<dbReference type="RefSeq" id="WP_145889007.1">
    <property type="nucleotide sequence ID" value="NZ_CP032702.1"/>
</dbReference>
<sequence length="166" mass="18146">MKIEWIEIDGMMVAIDKSTGEILNDSLDTLPADYDISEKVIDTLEDMFGRSLNTTSLLGKPKTGPKPKQVSNPYASFFSNVHYSEDTGASNMVDALDDLVYSASTASTGNTRIPVKQLALVMRSEQLSTKGIQGALSKRRLIKGEKAPGKRYCQHDLPPGLDTTFS</sequence>
<accession>A0A518XE69</accession>
<name>A0A518XE69_9GAMM</name>
<organism evidence="1 2">
    <name type="scientific">Candidatus Pantoea soli</name>
    <dbReference type="NCBI Taxonomy" id="3098669"/>
    <lineage>
        <taxon>Bacteria</taxon>
        <taxon>Pseudomonadati</taxon>
        <taxon>Pseudomonadota</taxon>
        <taxon>Gammaproteobacteria</taxon>
        <taxon>Enterobacterales</taxon>
        <taxon>Erwiniaceae</taxon>
        <taxon>Pantoea</taxon>
    </lineage>
</organism>
<evidence type="ECO:0000313" key="2">
    <source>
        <dbReference type="Proteomes" id="UP000319411"/>
    </source>
</evidence>
<dbReference type="KEGG" id="pdis:D8B20_11515"/>
<evidence type="ECO:0000313" key="1">
    <source>
        <dbReference type="EMBL" id="QDY42484.1"/>
    </source>
</evidence>
<reference evidence="1 2" key="1">
    <citation type="submission" date="2018-10" db="EMBL/GenBank/DDBJ databases">
        <title>Genome Sequencing of Pantoea dispersa DSM 32899.</title>
        <authorList>
            <person name="Nawrath M."/>
            <person name="Ottenheim C."/>
            <person name="Wilm A."/>
            <person name="Zimmermann W."/>
            <person name="Wu J.C."/>
        </authorList>
    </citation>
    <scope>NUCLEOTIDE SEQUENCE [LARGE SCALE GENOMIC DNA]</scope>
    <source>
        <strain evidence="1 2">DSM 32899</strain>
    </source>
</reference>
<proteinExistence type="predicted"/>
<dbReference type="EMBL" id="CP032702">
    <property type="protein sequence ID" value="QDY42484.1"/>
    <property type="molecule type" value="Genomic_DNA"/>
</dbReference>
<dbReference type="Proteomes" id="UP000319411">
    <property type="component" value="Chromosome"/>
</dbReference>